<organism evidence="2 3">
    <name type="scientific">Actinoplanes utahensis</name>
    <dbReference type="NCBI Taxonomy" id="1869"/>
    <lineage>
        <taxon>Bacteria</taxon>
        <taxon>Bacillati</taxon>
        <taxon>Actinomycetota</taxon>
        <taxon>Actinomycetes</taxon>
        <taxon>Micromonosporales</taxon>
        <taxon>Micromonosporaceae</taxon>
        <taxon>Actinoplanes</taxon>
    </lineage>
</organism>
<feature type="domain" description="Transglutaminase-like" evidence="1">
    <location>
        <begin position="179"/>
        <end position="234"/>
    </location>
</feature>
<dbReference type="InterPro" id="IPR002931">
    <property type="entry name" value="Transglutaminase-like"/>
</dbReference>
<reference evidence="2 3" key="1">
    <citation type="submission" date="2014-10" db="EMBL/GenBank/DDBJ databases">
        <title>Draft genome sequence of Actinoplanes utahensis NRRL 12052.</title>
        <authorList>
            <person name="Velasco-Bucheli B."/>
            <person name="del Cerro C."/>
            <person name="Hormigo D."/>
            <person name="Garcia J.L."/>
            <person name="Acebal C."/>
            <person name="Arroyo M."/>
            <person name="de la Mata I."/>
        </authorList>
    </citation>
    <scope>NUCLEOTIDE SEQUENCE [LARGE SCALE GENOMIC DNA]</scope>
    <source>
        <strain evidence="2 3">NRRL 12052</strain>
    </source>
</reference>
<evidence type="ECO:0000313" key="3">
    <source>
        <dbReference type="Proteomes" id="UP000054537"/>
    </source>
</evidence>
<name>A0A0A6U9J7_ACTUT</name>
<gene>
    <name evidence="2" type="ORF">MB27_42260</name>
</gene>
<dbReference type="AlphaFoldDB" id="A0A0A6U9J7"/>
<dbReference type="EMBL" id="JRTT01000140">
    <property type="protein sequence ID" value="KHD72071.1"/>
    <property type="molecule type" value="Genomic_DNA"/>
</dbReference>
<evidence type="ECO:0000313" key="2">
    <source>
        <dbReference type="EMBL" id="KHD72071.1"/>
    </source>
</evidence>
<dbReference type="SUPFAM" id="SSF54001">
    <property type="entry name" value="Cysteine proteinases"/>
    <property type="match status" value="1"/>
</dbReference>
<evidence type="ECO:0000259" key="1">
    <source>
        <dbReference type="Pfam" id="PF01841"/>
    </source>
</evidence>
<dbReference type="eggNOG" id="COG1305">
    <property type="taxonomic scope" value="Bacteria"/>
</dbReference>
<dbReference type="Pfam" id="PF01841">
    <property type="entry name" value="Transglut_core"/>
    <property type="match status" value="1"/>
</dbReference>
<protein>
    <recommendedName>
        <fullName evidence="1">Transglutaminase-like domain-containing protein</fullName>
    </recommendedName>
</protein>
<dbReference type="Proteomes" id="UP000054537">
    <property type="component" value="Unassembled WGS sequence"/>
</dbReference>
<comment type="caution">
    <text evidence="2">The sequence shown here is derived from an EMBL/GenBank/DDBJ whole genome shotgun (WGS) entry which is preliminary data.</text>
</comment>
<dbReference type="Gene3D" id="3.10.620.30">
    <property type="match status" value="1"/>
</dbReference>
<dbReference type="InterPro" id="IPR038765">
    <property type="entry name" value="Papain-like_cys_pep_sf"/>
</dbReference>
<sequence length="306" mass="34164">MLVEKLRRIPDAARQFIVTPDETWQLFRLAPALLAELRHHGLPTRGTGESLRYDLTDLRNVAMRMGGSARAARRFWAAGMNRRSDEGSASYEIQYKVGCPSPGHSGDCRYAFLLPDQQILQREVSAGDPAPAPATRVVLRPDWPALPDDARELMDSLSDIEFMRLPASLREDTDFIRQVRLGDCLGTTRYLVAEGRRRGLPIRSRYGVMVVLPYSNRHNWAEISVDGRWVPIDPVMLRWMIEWGVVESPAWDAYRSPGAILVGITETKVPLATHNGDEIVLGLATRRIRESPEASGTTAATGPDGH</sequence>
<accession>A0A0A6U9J7</accession>
<keyword evidence="3" id="KW-1185">Reference proteome</keyword>
<proteinExistence type="predicted"/>